<reference evidence="2" key="1">
    <citation type="journal article" date="2019" name="Int. J. Syst. Evol. Microbiol.">
        <title>The Global Catalogue of Microorganisms (GCM) 10K type strain sequencing project: providing services to taxonomists for standard genome sequencing and annotation.</title>
        <authorList>
            <consortium name="The Broad Institute Genomics Platform"/>
            <consortium name="The Broad Institute Genome Sequencing Center for Infectious Disease"/>
            <person name="Wu L."/>
            <person name="Ma J."/>
        </authorList>
    </citation>
    <scope>NUCLEOTIDE SEQUENCE [LARGE SCALE GENOMIC DNA]</scope>
    <source>
        <strain evidence="2">JCM 17342</strain>
    </source>
</reference>
<evidence type="ECO:0000313" key="1">
    <source>
        <dbReference type="EMBL" id="GAA4008756.1"/>
    </source>
</evidence>
<comment type="caution">
    <text evidence="1">The sequence shown here is derived from an EMBL/GenBank/DDBJ whole genome shotgun (WGS) entry which is preliminary data.</text>
</comment>
<name>A0ABP7SAE7_9PSEU</name>
<proteinExistence type="predicted"/>
<protein>
    <submittedName>
        <fullName evidence="1">Uncharacterized protein</fullName>
    </submittedName>
</protein>
<dbReference type="EMBL" id="BAABAL010000009">
    <property type="protein sequence ID" value="GAA4008756.1"/>
    <property type="molecule type" value="Genomic_DNA"/>
</dbReference>
<organism evidence="1 2">
    <name type="scientific">Allokutzneria multivorans</name>
    <dbReference type="NCBI Taxonomy" id="1142134"/>
    <lineage>
        <taxon>Bacteria</taxon>
        <taxon>Bacillati</taxon>
        <taxon>Actinomycetota</taxon>
        <taxon>Actinomycetes</taxon>
        <taxon>Pseudonocardiales</taxon>
        <taxon>Pseudonocardiaceae</taxon>
        <taxon>Allokutzneria</taxon>
    </lineage>
</organism>
<dbReference type="Proteomes" id="UP001501747">
    <property type="component" value="Unassembled WGS sequence"/>
</dbReference>
<evidence type="ECO:0000313" key="2">
    <source>
        <dbReference type="Proteomes" id="UP001501747"/>
    </source>
</evidence>
<gene>
    <name evidence="1" type="ORF">GCM10022247_33720</name>
</gene>
<sequence>MLTVALTLAAVPGNAVATTGPRIDLRVLVVDDGQGPVGAIRQRLDAEGVPSTVLSLADPGRPVITPQFLADPDGQRARFQGVVLPNEAPNRLAAAELTALADYERRFSVRQLNAFVYPTAATGFAAPTYSGTLDGTVSQLSQPALSGAFKQLRGPVAFDNNSPVVDESYGYLAAALPGASVTPILTGKSPSGAAQGLLAAVHEDNRREQLSLSFAYYSEQLQFRLLAHGLITWLTRGVHLGLHRNYLSLHVDDIFLPDARWNSAANCTSGELNCPVLPNIRMTQADAEQAKRWQGTSGFIFDMYYNGAGADRAVAEHGSDPLSAWMVRNRNDFRWANHTYSHEFFGCLRDFSVSPWRCQTDQNGQIKWVDEQLILDQITRNRDWANAKGLKINRAELVSGEHGGTRSEPQMPTDNPNFASALRKAGIEWVGLDASRDRDVRAVGQSRGVPRYPMNLFYNNGTRAEAADEYNWIYTSRADGGSGACEASGTCVTPVHPVTGFQDRIVPGQVAFTMQTLTGNDPRPYYIHQSNLAEDRIVYPMVDAILGAYRAAFATNTPLVNPRMSEAGEVLADQSAWRAASAGVTAYVQGDELVIQAPKGVPVPITAPEGTDHEGLLAPEFGTRYSGERSAVHRAGGTLRLDLPRSWASS</sequence>
<keyword evidence="2" id="KW-1185">Reference proteome</keyword>
<accession>A0ABP7SAE7</accession>